<proteinExistence type="predicted"/>
<reference evidence="2" key="1">
    <citation type="submission" date="2020-06" db="EMBL/GenBank/DDBJ databases">
        <title>Legume-microbial interactions unlock mineral nutrients during tropical forest succession.</title>
        <authorList>
            <person name="Epihov D.Z."/>
        </authorList>
    </citation>
    <scope>NUCLEOTIDE SEQUENCE [LARGE SCALE GENOMIC DNA]</scope>
    <source>
        <strain evidence="2">Pan2503</strain>
    </source>
</reference>
<accession>A0A7V8NX62</accession>
<dbReference type="Proteomes" id="UP000567293">
    <property type="component" value="Unassembled WGS sequence"/>
</dbReference>
<comment type="caution">
    <text evidence="2">The sequence shown here is derived from an EMBL/GenBank/DDBJ whole genome shotgun (WGS) entry which is preliminary data.</text>
</comment>
<feature type="compositionally biased region" description="Low complexity" evidence="1">
    <location>
        <begin position="21"/>
        <end position="36"/>
    </location>
</feature>
<evidence type="ECO:0000256" key="1">
    <source>
        <dbReference type="SAM" id="MobiDB-lite"/>
    </source>
</evidence>
<keyword evidence="3" id="KW-1185">Reference proteome</keyword>
<sequence>QSAEVKAELKQILSQGEPQLPGAAGNSSPGGPSQSQVQSVVNWRMAKIQYDMLQAADAADRQYNARATIDALLTLVRAQSALPGRKVILYFNPWLFIPEAVKEQYANLISTANRANVSFYTVDPKGLVTWDQEGTGRDYLSGAAGETRSQQMRGGTGTVSTMQAHAAETAEGALRANPLLWLRDLAQQTGGATIAETNDWRAPLRAVMDEVRTYYEASYAPHITAYDGKFRKISVRVDRPDVFVHARSGYFALPQLERGQQLMAYEMPLLNALNAASAPLDVDFQVAAERFNDHGPKIEYMLTLEAPLKEMTFDPQQDQKTSAIDAALLAVLKDSKGEILEKFSKDFAVQVALDKVNAYKEGNLVQTFRTELPPGTYALEAALMDRNGKKIGIKKSTVTVPEPSPNLSLSDVVVVRRTDALKDNQILDAFYFPGGKVVPTLTRTLKGGPGNVLSFYFAVYPDRAVKNALKLTMSFYRDGQYLGAAEAPLPEIEPDGRIPYIANLPADRFTPGSYEIRIGVTQGSLTAEKNVAFQVD</sequence>
<dbReference type="NCBIfam" id="TIGR03436">
    <property type="entry name" value="acidobact_VWFA"/>
    <property type="match status" value="1"/>
</dbReference>
<evidence type="ECO:0000313" key="2">
    <source>
        <dbReference type="EMBL" id="MBA0089126.1"/>
    </source>
</evidence>
<dbReference type="InterPro" id="IPR017802">
    <property type="entry name" value="VWFA-rel_acidobac-type"/>
</dbReference>
<feature type="region of interest" description="Disordered" evidence="1">
    <location>
        <begin position="17"/>
        <end position="36"/>
    </location>
</feature>
<feature type="non-terminal residue" evidence="2">
    <location>
        <position position="1"/>
    </location>
</feature>
<name>A0A7V8NX62_9BACT</name>
<protein>
    <submittedName>
        <fullName evidence="2">VWA domain-containing protein</fullName>
    </submittedName>
</protein>
<evidence type="ECO:0000313" key="3">
    <source>
        <dbReference type="Proteomes" id="UP000567293"/>
    </source>
</evidence>
<dbReference type="EMBL" id="JACDQQ010002847">
    <property type="protein sequence ID" value="MBA0089126.1"/>
    <property type="molecule type" value="Genomic_DNA"/>
</dbReference>
<organism evidence="2 3">
    <name type="scientific">Candidatus Acidiferrum panamense</name>
    <dbReference type="NCBI Taxonomy" id="2741543"/>
    <lineage>
        <taxon>Bacteria</taxon>
        <taxon>Pseudomonadati</taxon>
        <taxon>Acidobacteriota</taxon>
        <taxon>Terriglobia</taxon>
        <taxon>Candidatus Acidiferrales</taxon>
        <taxon>Candidatus Acidiferrum</taxon>
    </lineage>
</organism>
<gene>
    <name evidence="2" type="ORF">HRJ53_29400</name>
</gene>
<dbReference type="AlphaFoldDB" id="A0A7V8NX62"/>